<reference evidence="11" key="1">
    <citation type="submission" date="2017-10" db="EMBL/GenBank/DDBJ databases">
        <authorList>
            <person name="Banno H."/>
            <person name="Chua N.-H."/>
        </authorList>
    </citation>
    <scope>NUCLEOTIDE SEQUENCE</scope>
</reference>
<feature type="transmembrane region" description="Helical" evidence="10">
    <location>
        <begin position="296"/>
        <end position="316"/>
    </location>
</feature>
<evidence type="ECO:0000256" key="6">
    <source>
        <dbReference type="ARBA" id="ARBA00022989"/>
    </source>
</evidence>
<feature type="transmembrane region" description="Helical" evidence="10">
    <location>
        <begin position="71"/>
        <end position="92"/>
    </location>
</feature>
<feature type="transmembrane region" description="Helical" evidence="10">
    <location>
        <begin position="135"/>
        <end position="161"/>
    </location>
</feature>
<dbReference type="EMBL" id="MG204672">
    <property type="protein sequence ID" value="AXX83038.1"/>
    <property type="molecule type" value="mRNA"/>
</dbReference>
<keyword evidence="5 10" id="KW-0552">Olfaction</keyword>
<keyword evidence="8 10" id="KW-0675">Receptor</keyword>
<evidence type="ECO:0000256" key="3">
    <source>
        <dbReference type="ARBA" id="ARBA00022606"/>
    </source>
</evidence>
<evidence type="ECO:0000256" key="4">
    <source>
        <dbReference type="ARBA" id="ARBA00022692"/>
    </source>
</evidence>
<keyword evidence="4 10" id="KW-0812">Transmembrane</keyword>
<evidence type="ECO:0000256" key="1">
    <source>
        <dbReference type="ARBA" id="ARBA00004651"/>
    </source>
</evidence>
<keyword evidence="6 10" id="KW-1133">Transmembrane helix</keyword>
<dbReference type="GO" id="GO:0004984">
    <property type="term" value="F:olfactory receptor activity"/>
    <property type="evidence" value="ECO:0007669"/>
    <property type="project" value="InterPro"/>
</dbReference>
<feature type="transmembrane region" description="Helical" evidence="10">
    <location>
        <begin position="266"/>
        <end position="290"/>
    </location>
</feature>
<keyword evidence="3 10" id="KW-0716">Sensory transduction</keyword>
<evidence type="ECO:0000256" key="9">
    <source>
        <dbReference type="ARBA" id="ARBA00023224"/>
    </source>
</evidence>
<sequence length="402" mass="45924">MSGLHFSNSYRTILSIGRNFGLPLPFYDDNDPAKIPILHTIYEVSMAIFLIFKIACGIYTITHNQKFDEVVYSFALTIFYAFGFFLLIFYAYRGSGFVALISDLDKLTERLQDSGFGEQEYFSRLHETDSTQLTMFIRVMCASSVICPFFFCLSVPAFGLIEGDYRLKVAVPTQCPFELHIPVLYEVIIFHQFLGLALPGVQKLGHECIVIALFKIHGSYFKYLSVTLRRLGNELALDEDGAHKKFRSWLKLHQAVVRSSANIIEFYSPVIITYLLSITGMVAASVFYLINAPDANLIQSGFLGAYMFITMFRLFLQCFMAQELSSQASNIADEIYNIPWYDFKKAYNEEIKLVLTLAIHPFYVEAYRAPGFRLDVNSFQSFFTSTVSAFLAFNKMIEHDDE</sequence>
<dbReference type="PANTHER" id="PTHR21137">
    <property type="entry name" value="ODORANT RECEPTOR"/>
    <property type="match status" value="1"/>
</dbReference>
<organism evidence="11">
    <name type="scientific">Yemma signatus</name>
    <dbReference type="NCBI Taxonomy" id="300820"/>
    <lineage>
        <taxon>Eukaryota</taxon>
        <taxon>Metazoa</taxon>
        <taxon>Ecdysozoa</taxon>
        <taxon>Arthropoda</taxon>
        <taxon>Hexapoda</taxon>
        <taxon>Insecta</taxon>
        <taxon>Pterygota</taxon>
        <taxon>Neoptera</taxon>
        <taxon>Paraneoptera</taxon>
        <taxon>Hemiptera</taxon>
        <taxon>Heteroptera</taxon>
        <taxon>Panheteroptera</taxon>
        <taxon>Pentatomomorpha</taxon>
        <taxon>Lygaeoidea</taxon>
        <taxon>Berytidae</taxon>
        <taxon>Yemma</taxon>
    </lineage>
</organism>
<accession>A0A385H532</accession>
<evidence type="ECO:0000256" key="2">
    <source>
        <dbReference type="ARBA" id="ARBA00022475"/>
    </source>
</evidence>
<dbReference type="InterPro" id="IPR004117">
    <property type="entry name" value="7tm6_olfct_rcpt"/>
</dbReference>
<dbReference type="Pfam" id="PF02949">
    <property type="entry name" value="7tm_6"/>
    <property type="match status" value="1"/>
</dbReference>
<evidence type="ECO:0000313" key="11">
    <source>
        <dbReference type="EMBL" id="AXX83038.1"/>
    </source>
</evidence>
<dbReference type="GO" id="GO:0005886">
    <property type="term" value="C:plasma membrane"/>
    <property type="evidence" value="ECO:0007669"/>
    <property type="project" value="UniProtKB-SubCell"/>
</dbReference>
<keyword evidence="7 10" id="KW-0472">Membrane</keyword>
<evidence type="ECO:0000256" key="5">
    <source>
        <dbReference type="ARBA" id="ARBA00022725"/>
    </source>
</evidence>
<keyword evidence="9 10" id="KW-0807">Transducer</keyword>
<name>A0A385H532_9HEMI</name>
<evidence type="ECO:0000256" key="10">
    <source>
        <dbReference type="RuleBase" id="RU351113"/>
    </source>
</evidence>
<keyword evidence="2" id="KW-1003">Cell membrane</keyword>
<comment type="similarity">
    <text evidence="10">Belongs to the insect chemoreceptor superfamily. Heteromeric odorant receptor channel (TC 1.A.69) family.</text>
</comment>
<feature type="transmembrane region" description="Helical" evidence="10">
    <location>
        <begin position="37"/>
        <end position="59"/>
    </location>
</feature>
<evidence type="ECO:0000256" key="8">
    <source>
        <dbReference type="ARBA" id="ARBA00023170"/>
    </source>
</evidence>
<comment type="subcellular location">
    <subcellularLocation>
        <location evidence="1 10">Cell membrane</location>
        <topology evidence="1 10">Multi-pass membrane protein</topology>
    </subcellularLocation>
</comment>
<dbReference type="GO" id="GO:0007165">
    <property type="term" value="P:signal transduction"/>
    <property type="evidence" value="ECO:0007669"/>
    <property type="project" value="UniProtKB-KW"/>
</dbReference>
<gene>
    <name evidence="11" type="primary">OR37</name>
</gene>
<dbReference type="GO" id="GO:0005549">
    <property type="term" value="F:odorant binding"/>
    <property type="evidence" value="ECO:0007669"/>
    <property type="project" value="InterPro"/>
</dbReference>
<comment type="caution">
    <text evidence="10">Lacks conserved residue(s) required for the propagation of feature annotation.</text>
</comment>
<dbReference type="PANTHER" id="PTHR21137:SF35">
    <property type="entry name" value="ODORANT RECEPTOR 19A-RELATED"/>
    <property type="match status" value="1"/>
</dbReference>
<protein>
    <recommendedName>
        <fullName evidence="10">Odorant receptor</fullName>
    </recommendedName>
</protein>
<evidence type="ECO:0000256" key="7">
    <source>
        <dbReference type="ARBA" id="ARBA00023136"/>
    </source>
</evidence>
<proteinExistence type="evidence at transcript level"/>
<dbReference type="AlphaFoldDB" id="A0A385H532"/>